<dbReference type="PANTHER" id="PTHR12896:SF1">
    <property type="entry name" value="ELONGATOR COMPLEX PROTEIN 4"/>
    <property type="match status" value="1"/>
</dbReference>
<evidence type="ECO:0000256" key="8">
    <source>
        <dbReference type="ARBA" id="ARBA00023242"/>
    </source>
</evidence>
<keyword evidence="7" id="KW-0819">tRNA processing</keyword>
<evidence type="ECO:0000256" key="5">
    <source>
        <dbReference type="ARBA" id="ARBA00020265"/>
    </source>
</evidence>
<dbReference type="AlphaFoldDB" id="A0A8J8SWH3"/>
<dbReference type="Gene3D" id="3.40.50.300">
    <property type="entry name" value="P-loop containing nucleotide triphosphate hydrolases"/>
    <property type="match status" value="1"/>
</dbReference>
<evidence type="ECO:0000256" key="1">
    <source>
        <dbReference type="ARBA" id="ARBA00004123"/>
    </source>
</evidence>
<dbReference type="InterPro" id="IPR027417">
    <property type="entry name" value="P-loop_NTPase"/>
</dbReference>
<organism evidence="9 10">
    <name type="scientific">Halteria grandinella</name>
    <dbReference type="NCBI Taxonomy" id="5974"/>
    <lineage>
        <taxon>Eukaryota</taxon>
        <taxon>Sar</taxon>
        <taxon>Alveolata</taxon>
        <taxon>Ciliophora</taxon>
        <taxon>Intramacronucleata</taxon>
        <taxon>Spirotrichea</taxon>
        <taxon>Stichotrichia</taxon>
        <taxon>Sporadotrichida</taxon>
        <taxon>Halteriidae</taxon>
        <taxon>Halteria</taxon>
    </lineage>
</organism>
<dbReference type="EMBL" id="RRYP01018932">
    <property type="protein sequence ID" value="TNV73412.1"/>
    <property type="molecule type" value="Genomic_DNA"/>
</dbReference>
<reference evidence="9" key="1">
    <citation type="submission" date="2019-06" db="EMBL/GenBank/DDBJ databases">
        <authorList>
            <person name="Zheng W."/>
        </authorList>
    </citation>
    <scope>NUCLEOTIDE SEQUENCE</scope>
    <source>
        <strain evidence="9">QDHG01</strain>
    </source>
</reference>
<evidence type="ECO:0000256" key="7">
    <source>
        <dbReference type="ARBA" id="ARBA00022694"/>
    </source>
</evidence>
<evidence type="ECO:0000256" key="2">
    <source>
        <dbReference type="ARBA" id="ARBA00004496"/>
    </source>
</evidence>
<sequence>MSKPTSFVKKINTAPQLYKQQKGIKPFPNQQYCLSSGTPTLDALIGGGFPLGTLVVLYEDNFSHYYTHFQKAFLGEGVVSEHKCLIIDPDVLRGREYWLKFLPAVYKIKDSSSTSSQALGGATSSTDQKLQVAWRYQHLVEGQGIDPTILGGTTEDRYRFDNSREMGTSFANSQSHQLHKEELTIFHSFNSEETSLVALWEQIVEQVQNQLASESDDRVVRILMPSFHLFSEGRSVKEMVKFLRSLKALVRSLNGVCLISVDEELLSKPLAAHLFYHSDSLISLTSFKDHLESKLGDYDGTLKLLKQPRIHGFLSTLSEFDIYALRLKGKTGIIVEKIHLEPEEDRAGQDENLQQKGVGKKAASVASVQCNPTKAHQIDF</sequence>
<dbReference type="OrthoDB" id="310450at2759"/>
<dbReference type="Proteomes" id="UP000785679">
    <property type="component" value="Unassembled WGS sequence"/>
</dbReference>
<dbReference type="InterPro" id="IPR008728">
    <property type="entry name" value="Elongator_complex_protein_4"/>
</dbReference>
<gene>
    <name evidence="9" type="ORF">FGO68_gene145</name>
</gene>
<comment type="caution">
    <text evidence="9">The sequence shown here is derived from an EMBL/GenBank/DDBJ whole genome shotgun (WGS) entry which is preliminary data.</text>
</comment>
<evidence type="ECO:0000313" key="9">
    <source>
        <dbReference type="EMBL" id="TNV73412.1"/>
    </source>
</evidence>
<dbReference type="PANTHER" id="PTHR12896">
    <property type="entry name" value="PAX6 NEIGHBOR PROTEIN PAXNEB"/>
    <property type="match status" value="1"/>
</dbReference>
<keyword evidence="8" id="KW-0539">Nucleus</keyword>
<protein>
    <recommendedName>
        <fullName evidence="5">Elongator complex protein 4</fullName>
    </recommendedName>
</protein>
<dbReference type="GO" id="GO:0002098">
    <property type="term" value="P:tRNA wobble uridine modification"/>
    <property type="evidence" value="ECO:0007669"/>
    <property type="project" value="InterPro"/>
</dbReference>
<dbReference type="UniPathway" id="UPA00988"/>
<dbReference type="CDD" id="cd19494">
    <property type="entry name" value="Elp4"/>
    <property type="match status" value="1"/>
</dbReference>
<accession>A0A8J8SWH3</accession>
<dbReference type="GO" id="GO:0033588">
    <property type="term" value="C:elongator holoenzyme complex"/>
    <property type="evidence" value="ECO:0007669"/>
    <property type="project" value="InterPro"/>
</dbReference>
<comment type="subcellular location">
    <subcellularLocation>
        <location evidence="2">Cytoplasm</location>
    </subcellularLocation>
    <subcellularLocation>
        <location evidence="1">Nucleus</location>
    </subcellularLocation>
</comment>
<name>A0A8J8SWH3_HALGN</name>
<keyword evidence="6" id="KW-0963">Cytoplasm</keyword>
<keyword evidence="10" id="KW-1185">Reference proteome</keyword>
<evidence type="ECO:0000313" key="10">
    <source>
        <dbReference type="Proteomes" id="UP000785679"/>
    </source>
</evidence>
<dbReference type="GO" id="GO:0008023">
    <property type="term" value="C:transcription elongation factor complex"/>
    <property type="evidence" value="ECO:0007669"/>
    <property type="project" value="TreeGrafter"/>
</dbReference>
<proteinExistence type="inferred from homology"/>
<comment type="pathway">
    <text evidence="3">tRNA modification; 5-methoxycarbonylmethyl-2-thiouridine-tRNA biosynthesis.</text>
</comment>
<evidence type="ECO:0000256" key="4">
    <source>
        <dbReference type="ARBA" id="ARBA00007573"/>
    </source>
</evidence>
<evidence type="ECO:0000256" key="3">
    <source>
        <dbReference type="ARBA" id="ARBA00005043"/>
    </source>
</evidence>
<dbReference type="GO" id="GO:0005737">
    <property type="term" value="C:cytoplasm"/>
    <property type="evidence" value="ECO:0007669"/>
    <property type="project" value="UniProtKB-SubCell"/>
</dbReference>
<dbReference type="Pfam" id="PF05625">
    <property type="entry name" value="PAXNEB"/>
    <property type="match status" value="1"/>
</dbReference>
<comment type="similarity">
    <text evidence="4">Belongs to the ELP4 family.</text>
</comment>
<evidence type="ECO:0000256" key="6">
    <source>
        <dbReference type="ARBA" id="ARBA00022490"/>
    </source>
</evidence>